<keyword evidence="9" id="KW-1185">Reference proteome</keyword>
<dbReference type="EC" id="2.4.2.10" evidence="2 6"/>
<protein>
    <recommendedName>
        <fullName evidence="2 6">Orotate phosphoribosyltransferase</fullName>
        <shortName evidence="6">OPRT</shortName>
        <shortName evidence="6">OPRTase</shortName>
        <ecNumber evidence="2 6">2.4.2.10</ecNumber>
    </recommendedName>
</protein>
<evidence type="ECO:0000256" key="1">
    <source>
        <dbReference type="ARBA" id="ARBA00004889"/>
    </source>
</evidence>
<dbReference type="GO" id="GO:0044205">
    <property type="term" value="P:'de novo' UMP biosynthetic process"/>
    <property type="evidence" value="ECO:0007669"/>
    <property type="project" value="UniProtKB-UniRule"/>
</dbReference>
<evidence type="ECO:0000256" key="4">
    <source>
        <dbReference type="ARBA" id="ARBA00022679"/>
    </source>
</evidence>
<evidence type="ECO:0000313" key="8">
    <source>
        <dbReference type="EMBL" id="GGE41584.1"/>
    </source>
</evidence>
<keyword evidence="4 6" id="KW-0808">Transferase</keyword>
<dbReference type="NCBIfam" id="TIGR00336">
    <property type="entry name" value="pyrE"/>
    <property type="match status" value="1"/>
</dbReference>
<evidence type="ECO:0000256" key="5">
    <source>
        <dbReference type="ARBA" id="ARBA00022975"/>
    </source>
</evidence>
<dbReference type="GO" id="GO:0000287">
    <property type="term" value="F:magnesium ion binding"/>
    <property type="evidence" value="ECO:0007669"/>
    <property type="project" value="UniProtKB-UniRule"/>
</dbReference>
<dbReference type="InterPro" id="IPR023031">
    <property type="entry name" value="OPRT"/>
</dbReference>
<comment type="similarity">
    <text evidence="6">Belongs to the purine/pyrimidine phosphoribosyltransferase family. PyrE subfamily.</text>
</comment>
<dbReference type="InterPro" id="IPR004467">
    <property type="entry name" value="Or_phspho_trans_dom"/>
</dbReference>
<comment type="subunit">
    <text evidence="6">Homodimer.</text>
</comment>
<dbReference type="SUPFAM" id="SSF53271">
    <property type="entry name" value="PRTase-like"/>
    <property type="match status" value="1"/>
</dbReference>
<comment type="caution">
    <text evidence="8">The sequence shown here is derived from an EMBL/GenBank/DDBJ whole genome shotgun (WGS) entry which is preliminary data.</text>
</comment>
<comment type="caution">
    <text evidence="6">Lacks conserved residue(s) required for the propagation of feature annotation.</text>
</comment>
<name>A0A8J2VP69_9BACL</name>
<dbReference type="AlphaFoldDB" id="A0A8J2VP69"/>
<organism evidence="8 9">
    <name type="scientific">Pullulanibacillus camelliae</name>
    <dbReference type="NCBI Taxonomy" id="1707096"/>
    <lineage>
        <taxon>Bacteria</taxon>
        <taxon>Bacillati</taxon>
        <taxon>Bacillota</taxon>
        <taxon>Bacilli</taxon>
        <taxon>Bacillales</taxon>
        <taxon>Sporolactobacillaceae</taxon>
        <taxon>Pullulanibacillus</taxon>
    </lineage>
</organism>
<comment type="function">
    <text evidence="6">Catalyzes the transfer of a ribosyl phosphate group from 5-phosphoribose 1-diphosphate to orotate, leading to the formation of orotidine monophosphate (OMP).</text>
</comment>
<keyword evidence="5 6" id="KW-0665">Pyrimidine biosynthesis</keyword>
<dbReference type="PANTHER" id="PTHR19278:SF9">
    <property type="entry name" value="URIDINE 5'-MONOPHOSPHATE SYNTHASE"/>
    <property type="match status" value="1"/>
</dbReference>
<keyword evidence="3 6" id="KW-0328">Glycosyltransferase</keyword>
<accession>A0A8J2VP69</accession>
<reference evidence="8" key="1">
    <citation type="journal article" date="2014" name="Int. J. Syst. Evol. Microbiol.">
        <title>Complete genome sequence of Corynebacterium casei LMG S-19264T (=DSM 44701T), isolated from a smear-ripened cheese.</title>
        <authorList>
            <consortium name="US DOE Joint Genome Institute (JGI-PGF)"/>
            <person name="Walter F."/>
            <person name="Albersmeier A."/>
            <person name="Kalinowski J."/>
            <person name="Ruckert C."/>
        </authorList>
    </citation>
    <scope>NUCLEOTIDE SEQUENCE</scope>
    <source>
        <strain evidence="8">CGMCC 1.15371</strain>
    </source>
</reference>
<dbReference type="RefSeq" id="WP_188693107.1">
    <property type="nucleotide sequence ID" value="NZ_BMIR01000008.1"/>
</dbReference>
<dbReference type="GO" id="GO:0004588">
    <property type="term" value="F:orotate phosphoribosyltransferase activity"/>
    <property type="evidence" value="ECO:0007669"/>
    <property type="project" value="UniProtKB-UniRule"/>
</dbReference>
<feature type="binding site" evidence="6">
    <location>
        <position position="97"/>
    </location>
    <ligand>
        <name>5-phospho-alpha-D-ribose 1-diphosphate</name>
        <dbReference type="ChEBI" id="CHEBI:58017"/>
        <note>ligand shared between dimeric partners</note>
    </ligand>
</feature>
<dbReference type="EMBL" id="BMIR01000008">
    <property type="protein sequence ID" value="GGE41584.1"/>
    <property type="molecule type" value="Genomic_DNA"/>
</dbReference>
<dbReference type="InterPro" id="IPR000836">
    <property type="entry name" value="PRTase_dom"/>
</dbReference>
<comment type="pathway">
    <text evidence="1 6">Pyrimidine metabolism; UMP biosynthesis via de novo pathway; UMP from orotate: step 1/2.</text>
</comment>
<dbReference type="GO" id="GO:0019856">
    <property type="term" value="P:pyrimidine nucleobase biosynthetic process"/>
    <property type="evidence" value="ECO:0007669"/>
    <property type="project" value="TreeGrafter"/>
</dbReference>
<evidence type="ECO:0000313" key="9">
    <source>
        <dbReference type="Proteomes" id="UP000628775"/>
    </source>
</evidence>
<feature type="domain" description="Phosphoribosyltransferase" evidence="7">
    <location>
        <begin position="69"/>
        <end position="152"/>
    </location>
</feature>
<evidence type="ECO:0000256" key="3">
    <source>
        <dbReference type="ARBA" id="ARBA00022676"/>
    </source>
</evidence>
<evidence type="ECO:0000256" key="2">
    <source>
        <dbReference type="ARBA" id="ARBA00011971"/>
    </source>
</evidence>
<sequence length="222" mass="24249">MSTLSQETAQHLLAIQAVVLSPDAPFTWSSGLKSPIYCDNRLTMNYPEVRRFIAGGLSQMIQAHYPEAEVIAGTATAGIPHAAWVSDLLALPMAYIRGSAKSHGKKKQIEGLVKPGQKVVIIEDLISTGGSVLTAVEALREEGADVLGVLAIMTYSLPVAKQQFAEAGLDYHTLTNFSTLIHLAEEQQIISAVQKQMLERWYQDPTDEAWMNEGQKITVSKK</sequence>
<feature type="binding site" evidence="6">
    <location>
        <position position="103"/>
    </location>
    <ligand>
        <name>5-phospho-alpha-D-ribose 1-diphosphate</name>
        <dbReference type="ChEBI" id="CHEBI:58017"/>
        <note>ligand shared between dimeric partners</note>
    </ligand>
</feature>
<dbReference type="HAMAP" id="MF_01208">
    <property type="entry name" value="PyrE"/>
    <property type="match status" value="1"/>
</dbReference>
<evidence type="ECO:0000256" key="6">
    <source>
        <dbReference type="HAMAP-Rule" id="MF_01208"/>
    </source>
</evidence>
<proteinExistence type="inferred from homology"/>
<dbReference type="CDD" id="cd06223">
    <property type="entry name" value="PRTases_typeI"/>
    <property type="match status" value="1"/>
</dbReference>
<reference evidence="8" key="2">
    <citation type="submission" date="2020-09" db="EMBL/GenBank/DDBJ databases">
        <authorList>
            <person name="Sun Q."/>
            <person name="Zhou Y."/>
        </authorList>
    </citation>
    <scope>NUCLEOTIDE SEQUENCE</scope>
    <source>
        <strain evidence="8">CGMCC 1.15371</strain>
    </source>
</reference>
<comment type="cofactor">
    <cofactor evidence="6">
        <name>Mg(2+)</name>
        <dbReference type="ChEBI" id="CHEBI:18420"/>
    </cofactor>
</comment>
<dbReference type="Gene3D" id="3.40.50.2020">
    <property type="match status" value="1"/>
</dbReference>
<dbReference type="Pfam" id="PF00156">
    <property type="entry name" value="Pribosyltran"/>
    <property type="match status" value="1"/>
</dbReference>
<comment type="catalytic activity">
    <reaction evidence="6">
        <text>orotidine 5'-phosphate + diphosphate = orotate + 5-phospho-alpha-D-ribose 1-diphosphate</text>
        <dbReference type="Rhea" id="RHEA:10380"/>
        <dbReference type="ChEBI" id="CHEBI:30839"/>
        <dbReference type="ChEBI" id="CHEBI:33019"/>
        <dbReference type="ChEBI" id="CHEBI:57538"/>
        <dbReference type="ChEBI" id="CHEBI:58017"/>
        <dbReference type="EC" id="2.4.2.10"/>
    </reaction>
</comment>
<dbReference type="Proteomes" id="UP000628775">
    <property type="component" value="Unassembled WGS sequence"/>
</dbReference>
<feature type="binding site" description="in other chain" evidence="6">
    <location>
        <begin position="123"/>
        <end position="131"/>
    </location>
    <ligand>
        <name>5-phospho-alpha-D-ribose 1-diphosphate</name>
        <dbReference type="ChEBI" id="CHEBI:58017"/>
        <note>ligand shared between dimeric partners</note>
    </ligand>
</feature>
<keyword evidence="6" id="KW-0460">Magnesium</keyword>
<dbReference type="UniPathway" id="UPA00070">
    <property type="reaction ID" value="UER00119"/>
</dbReference>
<feature type="binding site" evidence="6">
    <location>
        <position position="127"/>
    </location>
    <ligand>
        <name>orotate</name>
        <dbReference type="ChEBI" id="CHEBI:30839"/>
    </ligand>
</feature>
<feature type="binding site" evidence="6">
    <location>
        <position position="101"/>
    </location>
    <ligand>
        <name>5-phospho-alpha-D-ribose 1-diphosphate</name>
        <dbReference type="ChEBI" id="CHEBI:58017"/>
        <note>ligand shared between dimeric partners</note>
    </ligand>
</feature>
<gene>
    <name evidence="6 8" type="primary">pyrE</name>
    <name evidence="8" type="ORF">GCM10011391_20430</name>
</gene>
<evidence type="ECO:0000259" key="7">
    <source>
        <dbReference type="Pfam" id="PF00156"/>
    </source>
</evidence>
<dbReference type="PANTHER" id="PTHR19278">
    <property type="entry name" value="OROTATE PHOSPHORIBOSYLTRANSFERASE"/>
    <property type="match status" value="1"/>
</dbReference>
<dbReference type="InterPro" id="IPR029057">
    <property type="entry name" value="PRTase-like"/>
</dbReference>